<dbReference type="Pfam" id="PF00149">
    <property type="entry name" value="Metallophos"/>
    <property type="match status" value="1"/>
</dbReference>
<name>A0ABV2J993_9FIRM</name>
<organism evidence="2 3">
    <name type="scientific">Peptoniphilus olsenii</name>
    <dbReference type="NCBI Taxonomy" id="411570"/>
    <lineage>
        <taxon>Bacteria</taxon>
        <taxon>Bacillati</taxon>
        <taxon>Bacillota</taxon>
        <taxon>Tissierellia</taxon>
        <taxon>Tissierellales</taxon>
        <taxon>Peptoniphilaceae</taxon>
        <taxon>Peptoniphilus</taxon>
    </lineage>
</organism>
<proteinExistence type="predicted"/>
<dbReference type="Proteomes" id="UP001549162">
    <property type="component" value="Unassembled WGS sequence"/>
</dbReference>
<keyword evidence="3" id="KW-1185">Reference proteome</keyword>
<accession>A0ABV2J993</accession>
<dbReference type="RefSeq" id="WP_354367678.1">
    <property type="nucleotide sequence ID" value="NZ_JBEPMA010000004.1"/>
</dbReference>
<evidence type="ECO:0000313" key="3">
    <source>
        <dbReference type="Proteomes" id="UP001549162"/>
    </source>
</evidence>
<evidence type="ECO:0000313" key="2">
    <source>
        <dbReference type="EMBL" id="MET3617332.1"/>
    </source>
</evidence>
<dbReference type="PIRSF" id="PIRSF033094">
    <property type="entry name" value="Pesterase_CT488"/>
    <property type="match status" value="1"/>
</dbReference>
<dbReference type="Gene3D" id="3.60.21.10">
    <property type="match status" value="1"/>
</dbReference>
<dbReference type="InterPro" id="IPR014578">
    <property type="entry name" value="Pesterase_CT488"/>
</dbReference>
<evidence type="ECO:0000259" key="1">
    <source>
        <dbReference type="Pfam" id="PF00149"/>
    </source>
</evidence>
<protein>
    <submittedName>
        <fullName evidence="2">Phosphohydrolase</fullName>
    </submittedName>
</protein>
<gene>
    <name evidence="2" type="ORF">ABID14_000961</name>
</gene>
<reference evidence="2 3" key="1">
    <citation type="submission" date="2024-06" db="EMBL/GenBank/DDBJ databases">
        <title>Genomic Encyclopedia of Type Strains, Phase IV (KMG-IV): sequencing the most valuable type-strain genomes for metagenomic binning, comparative biology and taxonomic classification.</title>
        <authorList>
            <person name="Goeker M."/>
        </authorList>
    </citation>
    <scope>NUCLEOTIDE SEQUENCE [LARGE SCALE GENOMIC DNA]</scope>
    <source>
        <strain evidence="2 3">DSM 21460</strain>
    </source>
</reference>
<dbReference type="PANTHER" id="PTHR31302">
    <property type="entry name" value="TRANSMEMBRANE PROTEIN WITH METALLOPHOSPHOESTERASE DOMAIN-RELATED"/>
    <property type="match status" value="1"/>
</dbReference>
<dbReference type="InterPro" id="IPR051158">
    <property type="entry name" value="Metallophosphoesterase_sf"/>
</dbReference>
<dbReference type="PANTHER" id="PTHR31302:SF22">
    <property type="entry name" value="PHOSPHOESTERASE"/>
    <property type="match status" value="1"/>
</dbReference>
<feature type="domain" description="Calcineurin-like phosphoesterase" evidence="1">
    <location>
        <begin position="2"/>
        <end position="193"/>
    </location>
</feature>
<comment type="caution">
    <text evidence="2">The sequence shown here is derived from an EMBL/GenBank/DDBJ whole genome shotgun (WGS) entry which is preliminary data.</text>
</comment>
<dbReference type="EMBL" id="JBEPMA010000004">
    <property type="protein sequence ID" value="MET3617332.1"/>
    <property type="molecule type" value="Genomic_DNA"/>
</dbReference>
<sequence>MIYAIGDLHFDFSKEKPMDIFGVNWEKHEEKIISNWKNKVKEEDLVLLPGDISWGLKLNDAKPDLEKIDALPGIKLISKGNHDYWWSSMSKMEDLNLIKTKFIHNNSFEYKDYSIIGTRGWAARDSFEFSESDEKIYIREVNRLQNSLETAKNKKIIAMLHYPPFNQDFTPNEFSKMLSDYGVEKCVYGHLHGNGHKYKLEGKFLGVKYIFVASDYLNFDLKLILEE</sequence>
<dbReference type="InterPro" id="IPR029052">
    <property type="entry name" value="Metallo-depent_PP-like"/>
</dbReference>
<dbReference type="SUPFAM" id="SSF56300">
    <property type="entry name" value="Metallo-dependent phosphatases"/>
    <property type="match status" value="1"/>
</dbReference>
<dbReference type="InterPro" id="IPR004843">
    <property type="entry name" value="Calcineurin-like_PHP"/>
</dbReference>